<dbReference type="InterPro" id="IPR013783">
    <property type="entry name" value="Ig-like_fold"/>
</dbReference>
<dbReference type="InterPro" id="IPR010982">
    <property type="entry name" value="Lambda_DNA-bd_dom_sf"/>
</dbReference>
<reference evidence="4 5" key="1">
    <citation type="journal article" date="2015" name="Nature">
        <title>rRNA introns, odd ribosomes, and small enigmatic genomes across a large radiation of phyla.</title>
        <authorList>
            <person name="Brown C.T."/>
            <person name="Hug L.A."/>
            <person name="Thomas B.C."/>
            <person name="Sharon I."/>
            <person name="Castelle C.J."/>
            <person name="Singh A."/>
            <person name="Wilkins M.J."/>
            <person name="Williams K.H."/>
            <person name="Banfield J.F."/>
        </authorList>
    </citation>
    <scope>NUCLEOTIDE SEQUENCE [LARGE SCALE GENOMIC DNA]</scope>
</reference>
<keyword evidence="1" id="KW-0175">Coiled coil</keyword>
<dbReference type="SMART" id="SM00530">
    <property type="entry name" value="HTH_XRE"/>
    <property type="match status" value="1"/>
</dbReference>
<feature type="coiled-coil region" evidence="1">
    <location>
        <begin position="212"/>
        <end position="239"/>
    </location>
</feature>
<accession>A0A0G0EPP9</accession>
<evidence type="ECO:0000313" key="4">
    <source>
        <dbReference type="EMBL" id="KKP69272.1"/>
    </source>
</evidence>
<protein>
    <submittedName>
        <fullName evidence="4">Transcriptional regulator, XRE family</fullName>
    </submittedName>
</protein>
<name>A0A0G0EPP9_UNCC3</name>
<dbReference type="PANTHER" id="PTHR34475">
    <property type="match status" value="1"/>
</dbReference>
<evidence type="ECO:0000313" key="5">
    <source>
        <dbReference type="Proteomes" id="UP000034581"/>
    </source>
</evidence>
<comment type="caution">
    <text evidence="4">The sequence shown here is derived from an EMBL/GenBank/DDBJ whole genome shotgun (WGS) entry which is preliminary data.</text>
</comment>
<dbReference type="SUPFAM" id="SSF47413">
    <property type="entry name" value="lambda repressor-like DNA-binding domains"/>
    <property type="match status" value="1"/>
</dbReference>
<keyword evidence="2" id="KW-0472">Membrane</keyword>
<dbReference type="PANTHER" id="PTHR34475:SF1">
    <property type="entry name" value="CYTOSKELETON PROTEIN RODZ"/>
    <property type="match status" value="1"/>
</dbReference>
<dbReference type="InterPro" id="IPR001387">
    <property type="entry name" value="Cro/C1-type_HTH"/>
</dbReference>
<gene>
    <name evidence="4" type="ORF">UR67_C0008G0028</name>
</gene>
<proteinExistence type="predicted"/>
<dbReference type="STRING" id="1618350.UR67_C0008G0028"/>
<dbReference type="Pfam" id="PF09136">
    <property type="entry name" value="Glucodextran_B"/>
    <property type="match status" value="1"/>
</dbReference>
<sequence>MRTVGELLKKNRESRNFSLSDVSKLTKIRINYLKAIEESDYEVLPAPVFTRGFIKNYAEFLGLDVQEVLAFFRREFDERKAKKKPSLKPPQPIRKTLEIFTPSNFIITIVSILVIGFLGYLYIQYRSYSKSPELFISKPTDRVQQTLSYTEVVGKTDEDAIVKVNGQTIRSAGNGNFSVTVDLSEGENKIQISAVNPLGKETVETRTVYYLVEQEVANNENQEDNINNEVETIEGVEIEVSVGPNAAWIKVTTDEVDSFEGILNPGVTRLFTAHESIRLRTGNGGSTKIKVNGVDQGLMGTEGMPVEKEYKKE</sequence>
<keyword evidence="2" id="KW-0812">Transmembrane</keyword>
<evidence type="ECO:0000259" key="3">
    <source>
        <dbReference type="SMART" id="SM00530"/>
    </source>
</evidence>
<dbReference type="AlphaFoldDB" id="A0A0G0EPP9"/>
<evidence type="ECO:0000256" key="1">
    <source>
        <dbReference type="SAM" id="Coils"/>
    </source>
</evidence>
<keyword evidence="2" id="KW-1133">Transmembrane helix</keyword>
<dbReference type="Proteomes" id="UP000034581">
    <property type="component" value="Unassembled WGS sequence"/>
</dbReference>
<dbReference type="InterPro" id="IPR050400">
    <property type="entry name" value="Bact_Cytoskel_RodZ"/>
</dbReference>
<dbReference type="GO" id="GO:0003677">
    <property type="term" value="F:DNA binding"/>
    <property type="evidence" value="ECO:0007669"/>
    <property type="project" value="InterPro"/>
</dbReference>
<dbReference type="CDD" id="cd00093">
    <property type="entry name" value="HTH_XRE"/>
    <property type="match status" value="1"/>
</dbReference>
<dbReference type="InterPro" id="IPR025194">
    <property type="entry name" value="RodZ-like_C"/>
</dbReference>
<feature type="transmembrane region" description="Helical" evidence="2">
    <location>
        <begin position="104"/>
        <end position="123"/>
    </location>
</feature>
<dbReference type="Gene3D" id="1.10.260.40">
    <property type="entry name" value="lambda repressor-like DNA-binding domains"/>
    <property type="match status" value="1"/>
</dbReference>
<feature type="domain" description="HTH cro/C1-type" evidence="3">
    <location>
        <begin position="7"/>
        <end position="68"/>
    </location>
</feature>
<dbReference type="EMBL" id="LBQB01000008">
    <property type="protein sequence ID" value="KKP69272.1"/>
    <property type="molecule type" value="Genomic_DNA"/>
</dbReference>
<evidence type="ECO:0000256" key="2">
    <source>
        <dbReference type="SAM" id="Phobius"/>
    </source>
</evidence>
<dbReference type="Gene3D" id="2.60.40.10">
    <property type="entry name" value="Immunoglobulins"/>
    <property type="match status" value="1"/>
</dbReference>
<dbReference type="Pfam" id="PF13413">
    <property type="entry name" value="HTH_25"/>
    <property type="match status" value="1"/>
</dbReference>
<dbReference type="Pfam" id="PF13464">
    <property type="entry name" value="RodZ_C"/>
    <property type="match status" value="1"/>
</dbReference>
<organism evidence="4 5">
    <name type="scientific">candidate division CPR3 bacterium GW2011_GWF2_35_18</name>
    <dbReference type="NCBI Taxonomy" id="1618350"/>
    <lineage>
        <taxon>Bacteria</taxon>
        <taxon>Bacteria division CPR3</taxon>
    </lineage>
</organism>